<evidence type="ECO:0000256" key="4">
    <source>
        <dbReference type="ARBA" id="ARBA00022490"/>
    </source>
</evidence>
<dbReference type="PANTHER" id="PTHR12834:SF12">
    <property type="entry name" value="SIGNAL RECOGNITION PARTICLE 9 KDA PROTEIN"/>
    <property type="match status" value="1"/>
</dbReference>
<accession>R4WDX5</accession>
<comment type="similarity">
    <text evidence="2">Belongs to the SRP9 family.</text>
</comment>
<evidence type="ECO:0000256" key="3">
    <source>
        <dbReference type="ARBA" id="ARBA00020414"/>
    </source>
</evidence>
<evidence type="ECO:0000256" key="5">
    <source>
        <dbReference type="ARBA" id="ARBA00022884"/>
    </source>
</evidence>
<protein>
    <recommendedName>
        <fullName evidence="3">Signal recognition particle 9 kDa protein</fullName>
    </recommendedName>
</protein>
<evidence type="ECO:0000256" key="1">
    <source>
        <dbReference type="ARBA" id="ARBA00004496"/>
    </source>
</evidence>
<sequence>MRKVAIRCSELVSLRDCLLWNSTLRLLEMYINSWDEFEKAAQTLYFKNPMKVRFTMKYTHNKNLLKVKMTDNAVCLQYKTEIQQDLKKIEKFSNNLMRHMASKEH</sequence>
<evidence type="ECO:0000256" key="2">
    <source>
        <dbReference type="ARBA" id="ARBA00009193"/>
    </source>
</evidence>
<dbReference type="SUPFAM" id="SSF54762">
    <property type="entry name" value="Signal recognition particle alu RNA binding heterodimer, SRP9/14"/>
    <property type="match status" value="1"/>
</dbReference>
<keyword evidence="6" id="KW-0733">Signal recognition particle</keyword>
<dbReference type="GO" id="GO:0008312">
    <property type="term" value="F:7S RNA binding"/>
    <property type="evidence" value="ECO:0007669"/>
    <property type="project" value="InterPro"/>
</dbReference>
<comment type="function">
    <text evidence="8">Component of the signal recognition particle (SRP) complex, a ribonucleoprotein complex that mediates the cotranslational targeting of secretory and membrane proteins to the endoplasmic reticulum (ER). SRP9 together with SRP14 and the Alu portion of the SRP RNA, constitutes the elongation arrest domain of SRP. The complex of SRP9 and SRP14 is required for SRP RNA binding.</text>
</comment>
<evidence type="ECO:0000259" key="9">
    <source>
        <dbReference type="Pfam" id="PF05486"/>
    </source>
</evidence>
<evidence type="ECO:0000256" key="8">
    <source>
        <dbReference type="ARBA" id="ARBA00045462"/>
    </source>
</evidence>
<proteinExistence type="evidence at transcript level"/>
<dbReference type="AlphaFoldDB" id="R4WDX5"/>
<dbReference type="GO" id="GO:0006614">
    <property type="term" value="P:SRP-dependent cotranslational protein targeting to membrane"/>
    <property type="evidence" value="ECO:0007669"/>
    <property type="project" value="InterPro"/>
</dbReference>
<keyword evidence="5" id="KW-0694">RNA-binding</keyword>
<dbReference type="PANTHER" id="PTHR12834">
    <property type="entry name" value="SIGNAL RECOGNITION PARTICLE 9 KDA PROTEIN"/>
    <property type="match status" value="1"/>
</dbReference>
<keyword evidence="7" id="KW-0687">Ribonucleoprotein</keyword>
<dbReference type="EMBL" id="AK418023">
    <property type="protein sequence ID" value="BAN21238.1"/>
    <property type="molecule type" value="mRNA"/>
</dbReference>
<dbReference type="InterPro" id="IPR039432">
    <property type="entry name" value="SRP9_dom"/>
</dbReference>
<evidence type="ECO:0000256" key="7">
    <source>
        <dbReference type="ARBA" id="ARBA00023274"/>
    </source>
</evidence>
<name>R4WDX5_RIPPE</name>
<organism evidence="10">
    <name type="scientific">Riptortus pedestris</name>
    <name type="common">Bean bug</name>
    <dbReference type="NCBI Taxonomy" id="329032"/>
    <lineage>
        <taxon>Eukaryota</taxon>
        <taxon>Metazoa</taxon>
        <taxon>Ecdysozoa</taxon>
        <taxon>Arthropoda</taxon>
        <taxon>Hexapoda</taxon>
        <taxon>Insecta</taxon>
        <taxon>Pterygota</taxon>
        <taxon>Neoptera</taxon>
        <taxon>Paraneoptera</taxon>
        <taxon>Hemiptera</taxon>
        <taxon>Heteroptera</taxon>
        <taxon>Panheteroptera</taxon>
        <taxon>Pentatomomorpha</taxon>
        <taxon>Coreoidea</taxon>
        <taxon>Alydidae</taxon>
        <taxon>Riptortus</taxon>
    </lineage>
</organism>
<evidence type="ECO:0000256" key="6">
    <source>
        <dbReference type="ARBA" id="ARBA00023135"/>
    </source>
</evidence>
<dbReference type="Pfam" id="PF05486">
    <property type="entry name" value="SRP9-21"/>
    <property type="match status" value="1"/>
</dbReference>
<dbReference type="FunFam" id="3.30.720.10:FF:000001">
    <property type="entry name" value="Signal recognition particle 9 kDa protein"/>
    <property type="match status" value="1"/>
</dbReference>
<keyword evidence="4" id="KW-0963">Cytoplasm</keyword>
<dbReference type="InterPro" id="IPR039914">
    <property type="entry name" value="SRP9-like"/>
</dbReference>
<dbReference type="GO" id="GO:0005829">
    <property type="term" value="C:cytosol"/>
    <property type="evidence" value="ECO:0007669"/>
    <property type="project" value="UniProtKB-ARBA"/>
</dbReference>
<dbReference type="Gene3D" id="3.30.720.10">
    <property type="entry name" value="Signal recognition particle alu RNA binding heterodimer, srp9/1"/>
    <property type="match status" value="1"/>
</dbReference>
<feature type="domain" description="SRP9" evidence="9">
    <location>
        <begin position="32"/>
        <end position="100"/>
    </location>
</feature>
<evidence type="ECO:0000313" key="10">
    <source>
        <dbReference type="EMBL" id="BAN21238.1"/>
    </source>
</evidence>
<comment type="subcellular location">
    <subcellularLocation>
        <location evidence="1">Cytoplasm</location>
    </subcellularLocation>
</comment>
<dbReference type="InterPro" id="IPR009018">
    <property type="entry name" value="Signal_recog_particle_SRP9/14"/>
</dbReference>
<reference evidence="10" key="1">
    <citation type="journal article" date="2013" name="PLoS ONE">
        <title>Gene expression in gut symbiotic organ of stinkbug affected by extracellular bacterial symbiont.</title>
        <authorList>
            <person name="Futahashi R."/>
            <person name="Tanaka K."/>
            <person name="Tanahashi M."/>
            <person name="Nikoh N."/>
            <person name="Kikuchi Y."/>
            <person name="Lee B.L."/>
            <person name="Fukatsu T."/>
        </authorList>
    </citation>
    <scope>NUCLEOTIDE SEQUENCE</scope>
    <source>
        <tissue evidence="10">Midgut</tissue>
    </source>
</reference>
<dbReference type="GO" id="GO:0005786">
    <property type="term" value="C:signal recognition particle, endoplasmic reticulum targeting"/>
    <property type="evidence" value="ECO:0007669"/>
    <property type="project" value="UniProtKB-KW"/>
</dbReference>